<dbReference type="Proteomes" id="UP001176517">
    <property type="component" value="Unassembled WGS sequence"/>
</dbReference>
<name>A0AAN6GIV3_9BASI</name>
<organism evidence="2 3">
    <name type="scientific">Tilletia horrida</name>
    <dbReference type="NCBI Taxonomy" id="155126"/>
    <lineage>
        <taxon>Eukaryota</taxon>
        <taxon>Fungi</taxon>
        <taxon>Dikarya</taxon>
        <taxon>Basidiomycota</taxon>
        <taxon>Ustilaginomycotina</taxon>
        <taxon>Exobasidiomycetes</taxon>
        <taxon>Tilletiales</taxon>
        <taxon>Tilletiaceae</taxon>
        <taxon>Tilletia</taxon>
    </lineage>
</organism>
<sequence length="401" mass="43516">MQFRAPLLLAAIALTSAVSASSSIESSSSGIVARSAAGVKSHAFAHLEQRASKKSKKEGKQSHVELTRHDIKRIENDLKLLNILKGNKQVTPGLLRPIYLDLKAVTVSASTNLEHVLDSYKTGKRDASFAETTHELLVDLNNVLSKTNKAVKELFENLGESKLYEEIGVPLGHTIGDVLTRIESKVDDLAPELGKIIDPIVAEVTSDLAFLGIHLRSVSEEDDLVSRAANKKSSSHHDKLEVRVQGHLHILTHDLALLEKLSAQGGKVDKKLLSKVLKATFKDAAEATKELTHVINIVHKKADGKKRADGGVEGVFGHLLYRLVHDLVCIIHAVIKLAVNLLGNLGLSEVRELVKDLDDKALEPILGGLKAVSKTLGEKLSPELDPLLLGVHELLVKLHLA</sequence>
<feature type="chain" id="PRO_5042843147" evidence="1">
    <location>
        <begin position="21"/>
        <end position="401"/>
    </location>
</feature>
<accession>A0AAN6GIV3</accession>
<proteinExistence type="predicted"/>
<dbReference type="EMBL" id="JAPDMZ010000370">
    <property type="protein sequence ID" value="KAK0543364.1"/>
    <property type="molecule type" value="Genomic_DNA"/>
</dbReference>
<feature type="signal peptide" evidence="1">
    <location>
        <begin position="1"/>
        <end position="20"/>
    </location>
</feature>
<keyword evidence="1" id="KW-0732">Signal</keyword>
<protein>
    <submittedName>
        <fullName evidence="2">Uncharacterized protein</fullName>
    </submittedName>
</protein>
<reference evidence="2" key="1">
    <citation type="journal article" date="2023" name="PhytoFront">
        <title>Draft Genome Resources of Seven Strains of Tilletia horrida, Causal Agent of Kernel Smut of Rice.</title>
        <authorList>
            <person name="Khanal S."/>
            <person name="Antony Babu S."/>
            <person name="Zhou X.G."/>
        </authorList>
    </citation>
    <scope>NUCLEOTIDE SEQUENCE</scope>
    <source>
        <strain evidence="2">TX6</strain>
    </source>
</reference>
<keyword evidence="3" id="KW-1185">Reference proteome</keyword>
<comment type="caution">
    <text evidence="2">The sequence shown here is derived from an EMBL/GenBank/DDBJ whole genome shotgun (WGS) entry which is preliminary data.</text>
</comment>
<evidence type="ECO:0000256" key="1">
    <source>
        <dbReference type="SAM" id="SignalP"/>
    </source>
</evidence>
<evidence type="ECO:0000313" key="3">
    <source>
        <dbReference type="Proteomes" id="UP001176517"/>
    </source>
</evidence>
<dbReference type="AlphaFoldDB" id="A0AAN6GIV3"/>
<evidence type="ECO:0000313" key="2">
    <source>
        <dbReference type="EMBL" id="KAK0543364.1"/>
    </source>
</evidence>
<gene>
    <name evidence="2" type="ORF">OC846_006440</name>
</gene>